<dbReference type="PANTHER" id="PTHR11014">
    <property type="entry name" value="PEPTIDASE M20 FAMILY MEMBER"/>
    <property type="match status" value="1"/>
</dbReference>
<keyword evidence="3" id="KW-1185">Reference proteome</keyword>
<dbReference type="Pfam" id="PF01546">
    <property type="entry name" value="Peptidase_M20"/>
    <property type="match status" value="1"/>
</dbReference>
<dbReference type="InterPro" id="IPR006311">
    <property type="entry name" value="TAT_signal"/>
</dbReference>
<feature type="signal peptide" evidence="1">
    <location>
        <begin position="1"/>
        <end position="31"/>
    </location>
</feature>
<comment type="caution">
    <text evidence="2">The sequence shown here is derived from an EMBL/GenBank/DDBJ whole genome shotgun (WGS) entry which is preliminary data.</text>
</comment>
<reference evidence="3" key="1">
    <citation type="journal article" date="2019" name="Int. J. Syst. Evol. Microbiol.">
        <title>The Global Catalogue of Microorganisms (GCM) 10K type strain sequencing project: providing services to taxonomists for standard genome sequencing and annotation.</title>
        <authorList>
            <consortium name="The Broad Institute Genomics Platform"/>
            <consortium name="The Broad Institute Genome Sequencing Center for Infectious Disease"/>
            <person name="Wu L."/>
            <person name="Ma J."/>
        </authorList>
    </citation>
    <scope>NUCLEOTIDE SEQUENCE [LARGE SCALE GENOMIC DNA]</scope>
    <source>
        <strain evidence="3">CGMCC 4.7396</strain>
    </source>
</reference>
<name>A0ABV7Q3N7_9ACTN</name>
<dbReference type="Proteomes" id="UP001595712">
    <property type="component" value="Unassembled WGS sequence"/>
</dbReference>
<evidence type="ECO:0000313" key="2">
    <source>
        <dbReference type="EMBL" id="MFC3493923.1"/>
    </source>
</evidence>
<dbReference type="SUPFAM" id="SSF53187">
    <property type="entry name" value="Zn-dependent exopeptidases"/>
    <property type="match status" value="1"/>
</dbReference>
<dbReference type="InterPro" id="IPR002933">
    <property type="entry name" value="Peptidase_M20"/>
</dbReference>
<dbReference type="InterPro" id="IPR017439">
    <property type="entry name" value="Amidohydrolase"/>
</dbReference>
<dbReference type="PANTHER" id="PTHR11014:SF63">
    <property type="entry name" value="METALLOPEPTIDASE, PUTATIVE (AFU_ORTHOLOGUE AFUA_6G09600)-RELATED"/>
    <property type="match status" value="1"/>
</dbReference>
<dbReference type="Gene3D" id="3.40.630.10">
    <property type="entry name" value="Zn peptidases"/>
    <property type="match status" value="2"/>
</dbReference>
<evidence type="ECO:0000313" key="3">
    <source>
        <dbReference type="Proteomes" id="UP001595712"/>
    </source>
</evidence>
<accession>A0ABV7Q3N7</accession>
<proteinExistence type="predicted"/>
<dbReference type="RefSeq" id="WP_387977221.1">
    <property type="nucleotide sequence ID" value="NZ_JBHRWO010000012.1"/>
</dbReference>
<dbReference type="PROSITE" id="PS51318">
    <property type="entry name" value="TAT"/>
    <property type="match status" value="1"/>
</dbReference>
<keyword evidence="1" id="KW-0732">Signal</keyword>
<sequence>MTGPSPLTRRLVIGGAAAAVVAAAAPSPAQASGCRIEQAAIDSAAADLEGELIALRRDLHANPEDSGAEVRTAGVVAQLLSDAGLEVTTGVGGHGVVGVLKGSRPGRTVAYRADMDATYGQHGLEHLCGHDLHTTIGVGVAQVLAGLRDQLSGAVVFLFQPAEESLEGARAMIADGVLDWTGAEEIHGIHCGPLPFGVIAVTPGSGLPGLDRGGVVLTGPDAIGRAERLAAELATLGTVAVPAASADMQQIVDDVQVPDGPLAEFVFMRTRLGENASEEQAEVKVSFRCWPEERYTEIRDEVARISESYGEAQVSFPTDPFPAMICPEWDAYKLKRHLRRATGADSTVVMHAPFPFNGEDFALFLDELPGTFSFLGVQAPGTDIVTAAPHFPTFDPDERAIDHGVRAMAGWLAERASS</sequence>
<dbReference type="EMBL" id="JBHRWO010000012">
    <property type="protein sequence ID" value="MFC3493923.1"/>
    <property type="molecule type" value="Genomic_DNA"/>
</dbReference>
<organism evidence="2 3">
    <name type="scientific">Glycomyces rhizosphaerae</name>
    <dbReference type="NCBI Taxonomy" id="2054422"/>
    <lineage>
        <taxon>Bacteria</taxon>
        <taxon>Bacillati</taxon>
        <taxon>Actinomycetota</taxon>
        <taxon>Actinomycetes</taxon>
        <taxon>Glycomycetales</taxon>
        <taxon>Glycomycetaceae</taxon>
        <taxon>Glycomyces</taxon>
    </lineage>
</organism>
<evidence type="ECO:0000256" key="1">
    <source>
        <dbReference type="SAM" id="SignalP"/>
    </source>
</evidence>
<protein>
    <submittedName>
        <fullName evidence="2">M20 family metallopeptidase</fullName>
    </submittedName>
</protein>
<gene>
    <name evidence="2" type="ORF">ACFO8M_15695</name>
</gene>
<dbReference type="NCBIfam" id="TIGR01891">
    <property type="entry name" value="amidohydrolases"/>
    <property type="match status" value="1"/>
</dbReference>
<feature type="chain" id="PRO_5046791328" evidence="1">
    <location>
        <begin position="32"/>
        <end position="418"/>
    </location>
</feature>